<reference evidence="3 4" key="1">
    <citation type="journal article" date="2015" name="Genome Announc.">
        <title>Expanding the biotechnology potential of lactobacilli through comparative genomics of 213 strains and associated genera.</title>
        <authorList>
            <person name="Sun Z."/>
            <person name="Harris H.M."/>
            <person name="McCann A."/>
            <person name="Guo C."/>
            <person name="Argimon S."/>
            <person name="Zhang W."/>
            <person name="Yang X."/>
            <person name="Jeffery I.B."/>
            <person name="Cooney J.C."/>
            <person name="Kagawa T.F."/>
            <person name="Liu W."/>
            <person name="Song Y."/>
            <person name="Salvetti E."/>
            <person name="Wrobel A."/>
            <person name="Rasinkangas P."/>
            <person name="Parkhill J."/>
            <person name="Rea M.C."/>
            <person name="O'Sullivan O."/>
            <person name="Ritari J."/>
            <person name="Douillard F.P."/>
            <person name="Paul Ross R."/>
            <person name="Yang R."/>
            <person name="Briner A.E."/>
            <person name="Felis G.E."/>
            <person name="de Vos W.M."/>
            <person name="Barrangou R."/>
            <person name="Klaenhammer T.R."/>
            <person name="Caufield P.W."/>
            <person name="Cui Y."/>
            <person name="Zhang H."/>
            <person name="O'Toole P.W."/>
        </authorList>
    </citation>
    <scope>NUCLEOTIDE SEQUENCE [LARGE SCALE GENOMIC DNA]</scope>
    <source>
        <strain evidence="3 4">DSM 20001</strain>
    </source>
</reference>
<evidence type="ECO:0000256" key="2">
    <source>
        <dbReference type="ARBA" id="ARBA00023235"/>
    </source>
</evidence>
<dbReference type="PATRIC" id="fig|913848.6.peg.1783"/>
<dbReference type="InterPro" id="IPR004380">
    <property type="entry name" value="Asp_race"/>
</dbReference>
<accession>A0A0R1FB71</accession>
<gene>
    <name evidence="3" type="ORF">FD22_GL001740</name>
</gene>
<organism evidence="3 4">
    <name type="scientific">Loigolactobacillus coryniformis subsp. coryniformis KCTC 3167 = DSM 20001</name>
    <dbReference type="NCBI Taxonomy" id="913848"/>
    <lineage>
        <taxon>Bacteria</taxon>
        <taxon>Bacillati</taxon>
        <taxon>Bacillota</taxon>
        <taxon>Bacilli</taxon>
        <taxon>Lactobacillales</taxon>
        <taxon>Lactobacillaceae</taxon>
        <taxon>Loigolactobacillus</taxon>
    </lineage>
</organism>
<dbReference type="Gene3D" id="3.40.50.1860">
    <property type="match status" value="2"/>
</dbReference>
<evidence type="ECO:0000313" key="3">
    <source>
        <dbReference type="EMBL" id="KRK18953.1"/>
    </source>
</evidence>
<comment type="similarity">
    <text evidence="1">Belongs to the aspartate/glutamate racemases family.</text>
</comment>
<dbReference type="EMBL" id="AZCN01000005">
    <property type="protein sequence ID" value="KRK18953.1"/>
    <property type="molecule type" value="Genomic_DNA"/>
</dbReference>
<dbReference type="eggNOG" id="COG1794">
    <property type="taxonomic scope" value="Bacteria"/>
</dbReference>
<keyword evidence="2" id="KW-0413">Isomerase</keyword>
<dbReference type="GO" id="GO:0047661">
    <property type="term" value="F:amino-acid racemase activity"/>
    <property type="evidence" value="ECO:0007669"/>
    <property type="project" value="InterPro"/>
</dbReference>
<dbReference type="Proteomes" id="UP000051181">
    <property type="component" value="Unassembled WGS sequence"/>
</dbReference>
<evidence type="ECO:0000256" key="1">
    <source>
        <dbReference type="ARBA" id="ARBA00007847"/>
    </source>
</evidence>
<dbReference type="PANTHER" id="PTHR21198">
    <property type="entry name" value="GLUTAMATE RACEMASE"/>
    <property type="match status" value="1"/>
</dbReference>
<dbReference type="AlphaFoldDB" id="A0A0R1FB71"/>
<dbReference type="PANTHER" id="PTHR21198:SF7">
    <property type="entry name" value="ASPARTATE-GLUTAMATE RACEMASE FAMILY"/>
    <property type="match status" value="1"/>
</dbReference>
<dbReference type="Pfam" id="PF01177">
    <property type="entry name" value="Asp_Glu_race"/>
    <property type="match status" value="1"/>
</dbReference>
<dbReference type="NCBIfam" id="TIGR00035">
    <property type="entry name" value="asp_race"/>
    <property type="match status" value="1"/>
</dbReference>
<dbReference type="InterPro" id="IPR001920">
    <property type="entry name" value="Asp/Glu_race"/>
</dbReference>
<proteinExistence type="inferred from homology"/>
<comment type="caution">
    <text evidence="3">The sequence shown here is derived from an EMBL/GenBank/DDBJ whole genome shotgun (WGS) entry which is preliminary data.</text>
</comment>
<dbReference type="SUPFAM" id="SSF53681">
    <property type="entry name" value="Aspartate/glutamate racemase"/>
    <property type="match status" value="2"/>
</dbReference>
<protein>
    <submittedName>
        <fullName evidence="3">Aspartate racemase</fullName>
    </submittedName>
</protein>
<dbReference type="PROSITE" id="PS00924">
    <property type="entry name" value="ASP_GLU_RACEMASE_2"/>
    <property type="match status" value="1"/>
</dbReference>
<dbReference type="InterPro" id="IPR015942">
    <property type="entry name" value="Asp/Glu/hydantoin_racemase"/>
</dbReference>
<sequence>MLLTLMKDREQMQKVGIIGGLGPEATMMYYRAIISQFQQHQGNQTTLPELMINSVNMYQMFAWLEKEDYTAVANYLSQAAQQLAAAGADFVVMCGITPHIVFEQIQQPVPLLSMVTASCQHAQKLGLKKLGLLGTEFTMQHDFFKRAFRDAGIEVITPNSQQQQFIHHKIVTELENGIVKPATRQDFLAIIKQLQFEQQIDGVVLGCTELPLLLKTTDVALPLLDPAAIHIAAIVAQIFS</sequence>
<evidence type="ECO:0000313" key="4">
    <source>
        <dbReference type="Proteomes" id="UP000051181"/>
    </source>
</evidence>
<name>A0A0R1FB71_9LACO</name>
<dbReference type="InterPro" id="IPR033134">
    <property type="entry name" value="Asp/Glu_racemase_AS_2"/>
</dbReference>